<dbReference type="RefSeq" id="WP_141919757.1">
    <property type="nucleotide sequence ID" value="NZ_VFOF01000001.1"/>
</dbReference>
<comment type="caution">
    <text evidence="1">The sequence shown here is derived from an EMBL/GenBank/DDBJ whole genome shotgun (WGS) entry which is preliminary data.</text>
</comment>
<dbReference type="EMBL" id="VFOF01000001">
    <property type="protein sequence ID" value="TQL17412.1"/>
    <property type="molecule type" value="Genomic_DNA"/>
</dbReference>
<sequence length="338" mass="36905">MISYEWLIEKGIGETRAALLADDDTIVQARIETDTPCLRAGSVIDVRLADGINATGRTMATTDKGDPVWVASVPRSLTKGSLLRVEIIRETVIERGIVKPPHARPALPDTALKDGLSLEMRAKASGYPVSYQQNHQPDRLEKAGWSEIIEQARSGDMDFAGGRLRMALTPALTLFDIDGHLAALDLALKGTEATARAITLFGVGGSIGIDIPGLSGKSDRQQVAECLDRHLPAPFERTGVNGFGFLQIIRQKKRPSLPEQIASHPIEHETRQLLRQACRAKGAGKRVLTASHFVIECLKRHPEWLDALSRSTAAEIILKAEPMRPIYQGDVGVEFPSF</sequence>
<gene>
    <name evidence="1" type="ORF">FBY58_0995</name>
</gene>
<evidence type="ECO:0000313" key="2">
    <source>
        <dbReference type="Proteomes" id="UP000316887"/>
    </source>
</evidence>
<protein>
    <submittedName>
        <fullName evidence="1">Uncharacterized protein</fullName>
    </submittedName>
</protein>
<name>A0A542W1G5_ZYMMB</name>
<reference evidence="1 2" key="1">
    <citation type="submission" date="2019-06" db="EMBL/GenBank/DDBJ databases">
        <title>Genome sequencing of Zymomonas mobilis strains for genetic engineering and biofuel applications.</title>
        <authorList>
            <person name="Teravest M."/>
        </authorList>
    </citation>
    <scope>NUCLEOTIDE SEQUENCE [LARGE SCALE GENOMIC DNA]</scope>
    <source>
        <strain evidence="1 2">AN0101</strain>
    </source>
</reference>
<proteinExistence type="predicted"/>
<accession>A0A542W1G5</accession>
<evidence type="ECO:0000313" key="1">
    <source>
        <dbReference type="EMBL" id="TQL17412.1"/>
    </source>
</evidence>
<dbReference type="AlphaFoldDB" id="A0A542W1G5"/>
<dbReference type="OrthoDB" id="7403919at2"/>
<dbReference type="Proteomes" id="UP000316887">
    <property type="component" value="Unassembled WGS sequence"/>
</dbReference>
<organism evidence="1 2">
    <name type="scientific">Zymomonas mobilis</name>
    <dbReference type="NCBI Taxonomy" id="542"/>
    <lineage>
        <taxon>Bacteria</taxon>
        <taxon>Pseudomonadati</taxon>
        <taxon>Pseudomonadota</taxon>
        <taxon>Alphaproteobacteria</taxon>
        <taxon>Sphingomonadales</taxon>
        <taxon>Zymomonadaceae</taxon>
        <taxon>Zymomonas</taxon>
    </lineage>
</organism>